<evidence type="ECO:0000313" key="2">
    <source>
        <dbReference type="EMBL" id="KAA6330370.1"/>
    </source>
</evidence>
<proteinExistence type="predicted"/>
<reference evidence="2" key="1">
    <citation type="submission" date="2019-03" db="EMBL/GenBank/DDBJ databases">
        <title>Single cell metagenomics reveals metabolic interactions within the superorganism composed of flagellate Streblomastix strix and complex community of Bacteroidetes bacteria on its surface.</title>
        <authorList>
            <person name="Treitli S.C."/>
            <person name="Kolisko M."/>
            <person name="Husnik F."/>
            <person name="Keeling P."/>
            <person name="Hampl V."/>
        </authorList>
    </citation>
    <scope>NUCLEOTIDE SEQUENCE</scope>
    <source>
        <strain evidence="2">STM</strain>
    </source>
</reference>
<sequence>MLKKVINKFWFNDDERSLQIVEDEEVGFVLLYGNIIVGTLTYSENRWNFEYSNEFKIQTEIIPLVNFPQKEKVYDSEKLWPFFASRVPSSSQLMMTDDAEKTDLVELLKKYGRRTITNPFELKML</sequence>
<dbReference type="InterPro" id="IPR017508">
    <property type="entry name" value="HipA_N1"/>
</dbReference>
<feature type="domain" description="HipA N-terminal subdomain 1" evidence="1">
    <location>
        <begin position="32"/>
        <end position="116"/>
    </location>
</feature>
<protein>
    <recommendedName>
        <fullName evidence="1">HipA N-terminal subdomain 1 domain-containing protein</fullName>
    </recommendedName>
</protein>
<dbReference type="EMBL" id="SNRY01001512">
    <property type="protein sequence ID" value="KAA6330370.1"/>
    <property type="molecule type" value="Genomic_DNA"/>
</dbReference>
<dbReference type="AlphaFoldDB" id="A0A5J4RB50"/>
<comment type="caution">
    <text evidence="2">The sequence shown here is derived from an EMBL/GenBank/DDBJ whole genome shotgun (WGS) entry which is preliminary data.</text>
</comment>
<organism evidence="2">
    <name type="scientific">termite gut metagenome</name>
    <dbReference type="NCBI Taxonomy" id="433724"/>
    <lineage>
        <taxon>unclassified sequences</taxon>
        <taxon>metagenomes</taxon>
        <taxon>organismal metagenomes</taxon>
    </lineage>
</organism>
<gene>
    <name evidence="2" type="ORF">EZS27_020914</name>
</gene>
<name>A0A5J4RB50_9ZZZZ</name>
<accession>A0A5J4RB50</accession>
<evidence type="ECO:0000259" key="1">
    <source>
        <dbReference type="Pfam" id="PF13657"/>
    </source>
</evidence>
<dbReference type="Pfam" id="PF13657">
    <property type="entry name" value="Couple_hipA"/>
    <property type="match status" value="1"/>
</dbReference>